<keyword evidence="2" id="KW-0813">Transport</keyword>
<keyword evidence="9" id="KW-1185">Reference proteome</keyword>
<feature type="compositionally biased region" description="Basic and acidic residues" evidence="6">
    <location>
        <begin position="7"/>
        <end position="18"/>
    </location>
</feature>
<gene>
    <name evidence="8" type="ORF">F503_07135</name>
</gene>
<organism evidence="8 9">
    <name type="scientific">Ophiostoma piceae (strain UAMH 11346)</name>
    <name type="common">Sap stain fungus</name>
    <dbReference type="NCBI Taxonomy" id="1262450"/>
    <lineage>
        <taxon>Eukaryota</taxon>
        <taxon>Fungi</taxon>
        <taxon>Dikarya</taxon>
        <taxon>Ascomycota</taxon>
        <taxon>Pezizomycotina</taxon>
        <taxon>Sordariomycetes</taxon>
        <taxon>Sordariomycetidae</taxon>
        <taxon>Ophiostomatales</taxon>
        <taxon>Ophiostomataceae</taxon>
        <taxon>Ophiostoma</taxon>
    </lineage>
</organism>
<feature type="transmembrane region" description="Helical" evidence="7">
    <location>
        <begin position="491"/>
        <end position="510"/>
    </location>
</feature>
<evidence type="ECO:0000256" key="3">
    <source>
        <dbReference type="ARBA" id="ARBA00022692"/>
    </source>
</evidence>
<feature type="transmembrane region" description="Helical" evidence="7">
    <location>
        <begin position="143"/>
        <end position="171"/>
    </location>
</feature>
<evidence type="ECO:0000256" key="1">
    <source>
        <dbReference type="ARBA" id="ARBA00004141"/>
    </source>
</evidence>
<dbReference type="AlphaFoldDB" id="S3C741"/>
<dbReference type="Pfam" id="PF13520">
    <property type="entry name" value="AA_permease_2"/>
    <property type="match status" value="1"/>
</dbReference>
<dbReference type="HOGENOM" id="CLU_004495_2_4_1"/>
<evidence type="ECO:0000313" key="8">
    <source>
        <dbReference type="EMBL" id="EPE09359.1"/>
    </source>
</evidence>
<keyword evidence="3 7" id="KW-0812">Transmembrane</keyword>
<evidence type="ECO:0000256" key="7">
    <source>
        <dbReference type="SAM" id="Phobius"/>
    </source>
</evidence>
<evidence type="ECO:0000313" key="9">
    <source>
        <dbReference type="Proteomes" id="UP000016923"/>
    </source>
</evidence>
<dbReference type="OMA" id="GIPWIAF"/>
<dbReference type="eggNOG" id="KOG1289">
    <property type="taxonomic scope" value="Eukaryota"/>
</dbReference>
<evidence type="ECO:0000256" key="6">
    <source>
        <dbReference type="SAM" id="MobiDB-lite"/>
    </source>
</evidence>
<feature type="transmembrane region" description="Helical" evidence="7">
    <location>
        <begin position="177"/>
        <end position="199"/>
    </location>
</feature>
<dbReference type="GO" id="GO:0016020">
    <property type="term" value="C:membrane"/>
    <property type="evidence" value="ECO:0007669"/>
    <property type="project" value="UniProtKB-SubCell"/>
</dbReference>
<dbReference type="PANTHER" id="PTHR45649:SF7">
    <property type="entry name" value="CHOLINE TRANSPORT PROTEIN"/>
    <property type="match status" value="1"/>
</dbReference>
<name>S3C741_OPHP1</name>
<evidence type="ECO:0000256" key="4">
    <source>
        <dbReference type="ARBA" id="ARBA00022989"/>
    </source>
</evidence>
<dbReference type="VEuPathDB" id="FungiDB:F503_07135"/>
<dbReference type="PIRSF" id="PIRSF006060">
    <property type="entry name" value="AA_transporter"/>
    <property type="match status" value="1"/>
</dbReference>
<proteinExistence type="predicted"/>
<dbReference type="InterPro" id="IPR002293">
    <property type="entry name" value="AA/rel_permease1"/>
</dbReference>
<feature type="region of interest" description="Disordered" evidence="6">
    <location>
        <begin position="1"/>
        <end position="35"/>
    </location>
</feature>
<reference evidence="8 9" key="1">
    <citation type="journal article" date="2013" name="BMC Genomics">
        <title>The genome and transcriptome of the pine saprophyte Ophiostoma piceae, and a comparison with the bark beetle-associated pine pathogen Grosmannia clavigera.</title>
        <authorList>
            <person name="Haridas S."/>
            <person name="Wang Y."/>
            <person name="Lim L."/>
            <person name="Massoumi Alamouti S."/>
            <person name="Jackman S."/>
            <person name="Docking R."/>
            <person name="Robertson G."/>
            <person name="Birol I."/>
            <person name="Bohlmann J."/>
            <person name="Breuil C."/>
        </authorList>
    </citation>
    <scope>NUCLEOTIDE SEQUENCE [LARGE SCALE GENOMIC DNA]</scope>
    <source>
        <strain evidence="8 9">UAMH 11346</strain>
    </source>
</reference>
<dbReference type="EMBL" id="KE148147">
    <property type="protein sequence ID" value="EPE09359.1"/>
    <property type="molecule type" value="Genomic_DNA"/>
</dbReference>
<feature type="transmembrane region" description="Helical" evidence="7">
    <location>
        <begin position="252"/>
        <end position="273"/>
    </location>
</feature>
<evidence type="ECO:0000256" key="2">
    <source>
        <dbReference type="ARBA" id="ARBA00022448"/>
    </source>
</evidence>
<keyword evidence="4 7" id="KW-1133">Transmembrane helix</keyword>
<dbReference type="FunFam" id="1.20.1740.10:FF:000046">
    <property type="entry name" value="Amino-acid permease, putative"/>
    <property type="match status" value="1"/>
</dbReference>
<dbReference type="Proteomes" id="UP000016923">
    <property type="component" value="Unassembled WGS sequence"/>
</dbReference>
<comment type="subcellular location">
    <subcellularLocation>
        <location evidence="1">Membrane</location>
        <topology evidence="1">Multi-pass membrane protein</topology>
    </subcellularLocation>
</comment>
<sequence length="531" mass="57190">MATEYPPDSKELSMEKVPSEGLGANRSIENGLSGTDSDADRLAKMGYSQDMKRKFSIWSVLAVGFSLTNSWWAISAALVTGINSGGSFLLVYGTIVVAIVSVGVGITLAELVSAMPNAAGQIFWAAELAPPKYARVAAHSTGWLAWAGSVFACASVSLSVSAACVGCYQLAHPDFEIKTWHIFIGYQIVNAFAGLFNCVGRTLPLIATLSLYMTLISFLVILIAVPAAAPTHQHASFVFATFVNNTGWKQGAIAFITGFINVNWGFSCLDTVVHMAEEIHQPERMLPISIMATIGIGFVTSLAFTISMMFSLNDFDLVAGTATGVPILELFYQAFGHNKGGAIFLEAMIIASGIGCQIACHTWASRICWSFARDGGVPYSNVLSKINKRLDVPLNAHLMSCFLVAVLGCLYLASLAAMNSIITGCIVLPYLSYCPPVISLLMRGRNSIRHGPFWLGKLGMVANYVTLIWTLFCLVFYSFPSYMPAEGNSMNYISAVYGIVAIAIVLDWFLRARKVFRGPGEVVIDGIIVSS</sequence>
<dbReference type="Gene3D" id="1.20.1740.10">
    <property type="entry name" value="Amino acid/polyamine transporter I"/>
    <property type="match status" value="1"/>
</dbReference>
<protein>
    <submittedName>
        <fullName evidence="8">Choline transport protein</fullName>
    </submittedName>
</protein>
<dbReference type="PANTHER" id="PTHR45649">
    <property type="entry name" value="AMINO-ACID PERMEASE BAT1"/>
    <property type="match status" value="1"/>
</dbReference>
<dbReference type="STRING" id="1262450.S3C741"/>
<keyword evidence="5 7" id="KW-0472">Membrane</keyword>
<feature type="transmembrane region" description="Helical" evidence="7">
    <location>
        <begin position="394"/>
        <end position="414"/>
    </location>
</feature>
<feature type="transmembrane region" description="Helical" evidence="7">
    <location>
        <begin position="211"/>
        <end position="232"/>
    </location>
</feature>
<feature type="transmembrane region" description="Helical" evidence="7">
    <location>
        <begin position="86"/>
        <end position="109"/>
    </location>
</feature>
<feature type="transmembrane region" description="Helical" evidence="7">
    <location>
        <begin position="55"/>
        <end position="74"/>
    </location>
</feature>
<feature type="transmembrane region" description="Helical" evidence="7">
    <location>
        <begin position="420"/>
        <end position="442"/>
    </location>
</feature>
<accession>S3C741</accession>
<evidence type="ECO:0000256" key="5">
    <source>
        <dbReference type="ARBA" id="ARBA00023136"/>
    </source>
</evidence>
<feature type="transmembrane region" description="Helical" evidence="7">
    <location>
        <begin position="454"/>
        <end position="479"/>
    </location>
</feature>
<feature type="transmembrane region" description="Helical" evidence="7">
    <location>
        <begin position="285"/>
        <end position="311"/>
    </location>
</feature>
<dbReference type="OrthoDB" id="2417308at2759"/>
<dbReference type="GO" id="GO:0015101">
    <property type="term" value="F:organic cation transmembrane transporter activity"/>
    <property type="evidence" value="ECO:0007669"/>
    <property type="project" value="UniProtKB-ARBA"/>
</dbReference>